<dbReference type="EMBL" id="AAOT01000003">
    <property type="protein sequence ID" value="EAR52501.1"/>
    <property type="molecule type" value="Genomic_DNA"/>
</dbReference>
<keyword evidence="2" id="KW-1185">Reference proteome</keyword>
<organism evidence="1 2">
    <name type="scientific">Oceanicola granulosus (strain ATCC BAA-861 / DSM 15982 / KCTC 12143 / HTCC2516)</name>
    <dbReference type="NCBI Taxonomy" id="314256"/>
    <lineage>
        <taxon>Bacteria</taxon>
        <taxon>Pseudomonadati</taxon>
        <taxon>Pseudomonadota</taxon>
        <taxon>Alphaproteobacteria</taxon>
        <taxon>Rhodobacterales</taxon>
        <taxon>Roseobacteraceae</taxon>
        <taxon>Oceanicola</taxon>
    </lineage>
</organism>
<name>Q2CIT8_OCEGH</name>
<reference evidence="1 2" key="1">
    <citation type="journal article" date="2010" name="J. Bacteriol.">
        <title>Genome sequences of Oceanicola granulosus HTCC2516(T) and Oceanicola batsensis HTCC2597(TDelta).</title>
        <authorList>
            <person name="Thrash J.C."/>
            <person name="Cho J.C."/>
            <person name="Vergin K.L."/>
            <person name="Giovannoni S.J."/>
        </authorList>
    </citation>
    <scope>NUCLEOTIDE SEQUENCE [LARGE SCALE GENOMIC DNA]</scope>
    <source>
        <strain evidence="2">ATCC BAA-861 / DSM 15982 / KCTC 12143 / HTCC2516</strain>
    </source>
</reference>
<accession>Q2CIT8</accession>
<proteinExistence type="predicted"/>
<protein>
    <submittedName>
        <fullName evidence="1">Uncharacterized protein</fullName>
    </submittedName>
</protein>
<comment type="caution">
    <text evidence="1">The sequence shown here is derived from an EMBL/GenBank/DDBJ whole genome shotgun (WGS) entry which is preliminary data.</text>
</comment>
<gene>
    <name evidence="1" type="ORF">OG2516_05318</name>
</gene>
<sequence>MIAVPVRLLALDLEGEIREFVSDAEIEHWSGTGWVEDAEPDLVFWSAGQDSPEALELFDHLKGRALRMVLVGGDGPGQGPGAALLHHVPVPFSPAEIGAHVRACLQVATSSVPN</sequence>
<evidence type="ECO:0000313" key="1">
    <source>
        <dbReference type="EMBL" id="EAR52501.1"/>
    </source>
</evidence>
<dbReference type="HOGENOM" id="CLU_2118547_0_0_5"/>
<dbReference type="AlphaFoldDB" id="Q2CIT8"/>
<dbReference type="Proteomes" id="UP000003635">
    <property type="component" value="Unassembled WGS sequence"/>
</dbReference>
<dbReference type="OrthoDB" id="9906144at2"/>
<evidence type="ECO:0000313" key="2">
    <source>
        <dbReference type="Proteomes" id="UP000003635"/>
    </source>
</evidence>